<dbReference type="EMBL" id="FAXC01000292">
    <property type="protein sequence ID" value="CUV09740.1"/>
    <property type="molecule type" value="Genomic_DNA"/>
</dbReference>
<sequence>MINFTIVLRVTILTLLLFITSCTALRPKLWSNDRDIRDIITSIPEEVRKLPIESKEPIVQSNPTVLDGYIKSLPNGWVLAREPISDWNSSLSAVMGYFPDSLSVAEFWDDPLTLKSGFRIPVRRAKMMYEYTTRMTIERIELRFINIDFIYSITNIEASHYKLESIHKTIELKNIGFPQVTTDDVLQHKIMMTYGPPNEFDGTWHRYQDTNTEMNVRVLDDWNLAINLRGLIVESDLRRAIEQVYSEEGIEYKKIQLMESFDL</sequence>
<organism evidence="1">
    <name type="scientific">hydrothermal vent metagenome</name>
    <dbReference type="NCBI Taxonomy" id="652676"/>
    <lineage>
        <taxon>unclassified sequences</taxon>
        <taxon>metagenomes</taxon>
        <taxon>ecological metagenomes</taxon>
    </lineage>
</organism>
<name>A0A160VG99_9ZZZZ</name>
<reference evidence="1" key="1">
    <citation type="submission" date="2015-10" db="EMBL/GenBank/DDBJ databases">
        <authorList>
            <person name="Gilbert D.G."/>
        </authorList>
    </citation>
    <scope>NUCLEOTIDE SEQUENCE</scope>
</reference>
<proteinExistence type="predicted"/>
<protein>
    <submittedName>
        <fullName evidence="1">Uncharacterized protein</fullName>
    </submittedName>
</protein>
<dbReference type="AlphaFoldDB" id="A0A160VG99"/>
<evidence type="ECO:0000313" key="1">
    <source>
        <dbReference type="EMBL" id="CUV09740.1"/>
    </source>
</evidence>
<accession>A0A160VG99</accession>
<gene>
    <name evidence="1" type="ORF">MGWOODY_Mmi1438</name>
</gene>